<comment type="function">
    <text evidence="9">Actin-binding protein involved in motile and morphological processes. Inhibits actin polymerization, likely by sequestering G-actin.</text>
</comment>
<feature type="region of interest" description="Disordered" evidence="11">
    <location>
        <begin position="321"/>
        <end position="350"/>
    </location>
</feature>
<dbReference type="GO" id="GO:0051015">
    <property type="term" value="F:actin filament binding"/>
    <property type="evidence" value="ECO:0007669"/>
    <property type="project" value="TreeGrafter"/>
</dbReference>
<dbReference type="GO" id="GO:0005938">
    <property type="term" value="C:cell cortex"/>
    <property type="evidence" value="ECO:0007669"/>
    <property type="project" value="UniProtKB-SubCell"/>
</dbReference>
<dbReference type="PANTHER" id="PTHR13759">
    <property type="entry name" value="TWINFILIN"/>
    <property type="match status" value="1"/>
</dbReference>
<dbReference type="FunFam" id="3.40.20.10:FF:000007">
    <property type="entry name" value="Twinfilin-1 isoform 1"/>
    <property type="match status" value="1"/>
</dbReference>
<dbReference type="InterPro" id="IPR028458">
    <property type="entry name" value="Twinfilin"/>
</dbReference>
<evidence type="ECO:0000256" key="6">
    <source>
        <dbReference type="ARBA" id="ARBA00023203"/>
    </source>
</evidence>
<comment type="subunit">
    <text evidence="8">Interacts with G-actin; ADP-actin form.</text>
</comment>
<dbReference type="Gene3D" id="3.40.20.10">
    <property type="entry name" value="Severin"/>
    <property type="match status" value="2"/>
</dbReference>
<dbReference type="PROSITE" id="PS51263">
    <property type="entry name" value="ADF_H"/>
    <property type="match status" value="2"/>
</dbReference>
<evidence type="ECO:0000256" key="10">
    <source>
        <dbReference type="ARBA" id="ARBA00069496"/>
    </source>
</evidence>
<dbReference type="GO" id="GO:0005884">
    <property type="term" value="C:actin filament"/>
    <property type="evidence" value="ECO:0007669"/>
    <property type="project" value="TreeGrafter"/>
</dbReference>
<evidence type="ECO:0000313" key="13">
    <source>
        <dbReference type="EMBL" id="KAK0474971.1"/>
    </source>
</evidence>
<dbReference type="GO" id="GO:0030042">
    <property type="term" value="P:actin filament depolymerization"/>
    <property type="evidence" value="ECO:0007669"/>
    <property type="project" value="TreeGrafter"/>
</dbReference>
<comment type="similarity">
    <text evidence="3">Belongs to the actin-binding proteins ADF family. Twinfilin subfamily.</text>
</comment>
<dbReference type="InterPro" id="IPR029006">
    <property type="entry name" value="ADF-H/Gelsolin-like_dom_sf"/>
</dbReference>
<feature type="domain" description="ADF-H" evidence="12">
    <location>
        <begin position="6"/>
        <end position="138"/>
    </location>
</feature>
<dbReference type="InterPro" id="IPR002108">
    <property type="entry name" value="ADF-H"/>
</dbReference>
<comment type="subcellular location">
    <subcellularLocation>
        <location evidence="2">Cytoplasm</location>
        <location evidence="2">Cell cortex</location>
    </subcellularLocation>
    <subcellularLocation>
        <location evidence="1">Cytoplasm</location>
        <location evidence="1">Cytoskeleton</location>
    </subcellularLocation>
</comment>
<dbReference type="GO" id="GO:0003785">
    <property type="term" value="F:actin monomer binding"/>
    <property type="evidence" value="ECO:0007669"/>
    <property type="project" value="TreeGrafter"/>
</dbReference>
<gene>
    <name evidence="13" type="ORF">IW261DRAFT_1498028</name>
</gene>
<dbReference type="Proteomes" id="UP001175227">
    <property type="component" value="Unassembled WGS sequence"/>
</dbReference>
<proteinExistence type="inferred from homology"/>
<keyword evidence="4" id="KW-0963">Cytoplasm</keyword>
<evidence type="ECO:0000256" key="4">
    <source>
        <dbReference type="ARBA" id="ARBA00022490"/>
    </source>
</evidence>
<dbReference type="Pfam" id="PF00241">
    <property type="entry name" value="Cofilin_ADF"/>
    <property type="match status" value="2"/>
</dbReference>
<dbReference type="PANTHER" id="PTHR13759:SF1">
    <property type="entry name" value="TWINFILIN"/>
    <property type="match status" value="1"/>
</dbReference>
<keyword evidence="6" id="KW-0009">Actin-binding</keyword>
<name>A0AA39T9X7_9AGAR</name>
<evidence type="ECO:0000256" key="2">
    <source>
        <dbReference type="ARBA" id="ARBA00004544"/>
    </source>
</evidence>
<evidence type="ECO:0000256" key="11">
    <source>
        <dbReference type="SAM" id="MobiDB-lite"/>
    </source>
</evidence>
<evidence type="ECO:0000313" key="14">
    <source>
        <dbReference type="Proteomes" id="UP001175227"/>
    </source>
</evidence>
<keyword evidence="5" id="KW-0677">Repeat</keyword>
<dbReference type="EMBL" id="JAUEPR010000025">
    <property type="protein sequence ID" value="KAK0474971.1"/>
    <property type="molecule type" value="Genomic_DNA"/>
</dbReference>
<sequence length="350" mass="38360">MSATSGIGISQDLSAQFSTAVESKDIRFIKVSIDNELLVHDLSVPVQGTLTEDLAKLQDPEIISDNVPAYILVRLDEPPTQWLVIDYVPEGTKIRNKMLYASSRGSLTRSLGSSVFTDSIFATSKEDLTAEAYAAHRRHVTAPQPLSTREQEIADARAAEREAGTHSYRPKVNPIGHGVGLKWTDQVEDAIKALGQGEDSGLVLLNIDVPTETLSLVSVTSASVEALSSALPTSEPTYAFFAWSHSHSSSSPRRDIIFIYSCPFTSPIKHRMLYSTSAYPIYMVAKTLLPPDTVAARRIETSDPTEITEDYLKIELKLSSDKSVPQNASEVLDSGEKKPFAKPKGPNRRR</sequence>
<dbReference type="SMART" id="SM00102">
    <property type="entry name" value="ADF"/>
    <property type="match status" value="2"/>
</dbReference>
<dbReference type="CDD" id="cd11285">
    <property type="entry name" value="ADF_Twf-N_like"/>
    <property type="match status" value="1"/>
</dbReference>
<protein>
    <recommendedName>
        <fullName evidence="10">Twinfilin</fullName>
    </recommendedName>
</protein>
<evidence type="ECO:0000256" key="5">
    <source>
        <dbReference type="ARBA" id="ARBA00022737"/>
    </source>
</evidence>
<evidence type="ECO:0000256" key="3">
    <source>
        <dbReference type="ARBA" id="ARBA00009557"/>
    </source>
</evidence>
<evidence type="ECO:0000259" key="12">
    <source>
        <dbReference type="PROSITE" id="PS51263"/>
    </source>
</evidence>
<comment type="caution">
    <text evidence="13">The sequence shown here is derived from an EMBL/GenBank/DDBJ whole genome shotgun (WGS) entry which is preliminary data.</text>
</comment>
<keyword evidence="7" id="KW-0206">Cytoskeleton</keyword>
<organism evidence="13 14">
    <name type="scientific">Armillaria novae-zelandiae</name>
    <dbReference type="NCBI Taxonomy" id="153914"/>
    <lineage>
        <taxon>Eukaryota</taxon>
        <taxon>Fungi</taxon>
        <taxon>Dikarya</taxon>
        <taxon>Basidiomycota</taxon>
        <taxon>Agaricomycotina</taxon>
        <taxon>Agaricomycetes</taxon>
        <taxon>Agaricomycetidae</taxon>
        <taxon>Agaricales</taxon>
        <taxon>Marasmiineae</taxon>
        <taxon>Physalacriaceae</taxon>
        <taxon>Armillaria</taxon>
    </lineage>
</organism>
<dbReference type="SUPFAM" id="SSF55753">
    <property type="entry name" value="Actin depolymerizing proteins"/>
    <property type="match status" value="2"/>
</dbReference>
<evidence type="ECO:0000256" key="9">
    <source>
        <dbReference type="ARBA" id="ARBA00056419"/>
    </source>
</evidence>
<feature type="domain" description="ADF-H" evidence="12">
    <location>
        <begin position="178"/>
        <end position="317"/>
    </location>
</feature>
<dbReference type="AlphaFoldDB" id="A0AA39T9X7"/>
<dbReference type="GO" id="GO:0051016">
    <property type="term" value="P:barbed-end actin filament capping"/>
    <property type="evidence" value="ECO:0007669"/>
    <property type="project" value="TreeGrafter"/>
</dbReference>
<reference evidence="13" key="1">
    <citation type="submission" date="2023-06" db="EMBL/GenBank/DDBJ databases">
        <authorList>
            <consortium name="Lawrence Berkeley National Laboratory"/>
            <person name="Ahrendt S."/>
            <person name="Sahu N."/>
            <person name="Indic B."/>
            <person name="Wong-Bajracharya J."/>
            <person name="Merenyi Z."/>
            <person name="Ke H.-M."/>
            <person name="Monk M."/>
            <person name="Kocsube S."/>
            <person name="Drula E."/>
            <person name="Lipzen A."/>
            <person name="Balint B."/>
            <person name="Henrissat B."/>
            <person name="Andreopoulos B."/>
            <person name="Martin F.M."/>
            <person name="Harder C.B."/>
            <person name="Rigling D."/>
            <person name="Ford K.L."/>
            <person name="Foster G.D."/>
            <person name="Pangilinan J."/>
            <person name="Papanicolaou A."/>
            <person name="Barry K."/>
            <person name="LaButti K."/>
            <person name="Viragh M."/>
            <person name="Koriabine M."/>
            <person name="Yan M."/>
            <person name="Riley R."/>
            <person name="Champramary S."/>
            <person name="Plett K.L."/>
            <person name="Tsai I.J."/>
            <person name="Slot J."/>
            <person name="Sipos G."/>
            <person name="Plett J."/>
            <person name="Nagy L.G."/>
            <person name="Grigoriev I.V."/>
        </authorList>
    </citation>
    <scope>NUCLEOTIDE SEQUENCE</scope>
    <source>
        <strain evidence="13">ICMP 16352</strain>
    </source>
</reference>
<evidence type="ECO:0000256" key="7">
    <source>
        <dbReference type="ARBA" id="ARBA00023212"/>
    </source>
</evidence>
<keyword evidence="14" id="KW-1185">Reference proteome</keyword>
<accession>A0AA39T9X7</accession>
<evidence type="ECO:0000256" key="1">
    <source>
        <dbReference type="ARBA" id="ARBA00004245"/>
    </source>
</evidence>
<dbReference type="FunFam" id="3.40.20.10:FF:000042">
    <property type="entry name" value="Actin depolymerizing protein"/>
    <property type="match status" value="1"/>
</dbReference>
<evidence type="ECO:0000256" key="8">
    <source>
        <dbReference type="ARBA" id="ARBA00038532"/>
    </source>
</evidence>